<evidence type="ECO:0000256" key="11">
    <source>
        <dbReference type="ARBA" id="ARBA00023136"/>
    </source>
</evidence>
<keyword evidence="4" id="KW-0813">Transport</keyword>
<dbReference type="Pfam" id="PF11711">
    <property type="entry name" value="Tim54"/>
    <property type="match status" value="1"/>
</dbReference>
<feature type="compositionally biased region" description="Low complexity" evidence="12">
    <location>
        <begin position="589"/>
        <end position="601"/>
    </location>
</feature>
<feature type="region of interest" description="Disordered" evidence="12">
    <location>
        <begin position="137"/>
        <end position="195"/>
    </location>
</feature>
<feature type="region of interest" description="Disordered" evidence="12">
    <location>
        <begin position="215"/>
        <end position="236"/>
    </location>
</feature>
<evidence type="ECO:0000256" key="8">
    <source>
        <dbReference type="ARBA" id="ARBA00022989"/>
    </source>
</evidence>
<evidence type="ECO:0000256" key="1">
    <source>
        <dbReference type="ARBA" id="ARBA00004434"/>
    </source>
</evidence>
<keyword evidence="10" id="KW-0496">Mitochondrion</keyword>
<evidence type="ECO:0000256" key="5">
    <source>
        <dbReference type="ARBA" id="ARBA00022692"/>
    </source>
</evidence>
<accession>A0A409VJM0</accession>
<proteinExistence type="inferred from homology"/>
<evidence type="ECO:0000256" key="12">
    <source>
        <dbReference type="SAM" id="MobiDB-lite"/>
    </source>
</evidence>
<feature type="compositionally biased region" description="Basic and acidic residues" evidence="12">
    <location>
        <begin position="724"/>
        <end position="737"/>
    </location>
</feature>
<evidence type="ECO:0000256" key="10">
    <source>
        <dbReference type="ARBA" id="ARBA00023128"/>
    </source>
</evidence>
<keyword evidence="5 13" id="KW-0812">Transmembrane</keyword>
<evidence type="ECO:0000256" key="7">
    <source>
        <dbReference type="ARBA" id="ARBA00022927"/>
    </source>
</evidence>
<dbReference type="GO" id="GO:0005743">
    <property type="term" value="C:mitochondrial inner membrane"/>
    <property type="evidence" value="ECO:0007669"/>
    <property type="project" value="UniProtKB-SubCell"/>
</dbReference>
<keyword evidence="6" id="KW-0999">Mitochondrion inner membrane</keyword>
<keyword evidence="15" id="KW-1185">Reference proteome</keyword>
<evidence type="ECO:0000256" key="13">
    <source>
        <dbReference type="SAM" id="Phobius"/>
    </source>
</evidence>
<dbReference type="STRING" id="231916.A0A409VJM0"/>
<comment type="caution">
    <text evidence="14">The sequence shown here is derived from an EMBL/GenBank/DDBJ whole genome shotgun (WGS) entry which is preliminary data.</text>
</comment>
<organism evidence="14 15">
    <name type="scientific">Gymnopilus dilepis</name>
    <dbReference type="NCBI Taxonomy" id="231916"/>
    <lineage>
        <taxon>Eukaryota</taxon>
        <taxon>Fungi</taxon>
        <taxon>Dikarya</taxon>
        <taxon>Basidiomycota</taxon>
        <taxon>Agaricomycotina</taxon>
        <taxon>Agaricomycetes</taxon>
        <taxon>Agaricomycetidae</taxon>
        <taxon>Agaricales</taxon>
        <taxon>Agaricineae</taxon>
        <taxon>Hymenogastraceae</taxon>
        <taxon>Gymnopilus</taxon>
    </lineage>
</organism>
<dbReference type="InParanoid" id="A0A409VJM0"/>
<feature type="transmembrane region" description="Helical" evidence="13">
    <location>
        <begin position="360"/>
        <end position="376"/>
    </location>
</feature>
<keyword evidence="9" id="KW-0811">Translocation</keyword>
<feature type="compositionally biased region" description="Polar residues" evidence="12">
    <location>
        <begin position="555"/>
        <end position="575"/>
    </location>
</feature>
<keyword evidence="7" id="KW-0653">Protein transport</keyword>
<sequence>MAACPADYSWARNKANLDPCQLASRLLDVCSHKDSYLPVIEDGVPYKRLAQDPCSCSSPVYALVSACDDCQHVPFPSWAQWSSGCPVTYTNIPSSLQNQYEIPQWAVTKSAVMPSYNPDQARSIALALPGTIAATTEVTPTISTTDTPDATPTSSPTSTPVDTSSAVATNPASSTSDSNASNASTNTPTSVARFAPSSTIGSNAAYSIDMATMGSALGQNPSQPTESSSDANSLLSASKKSNKKGAIAGGTVGALIFLALLAAAAFWLVVRRRRSRMAPSAMYKARYGSRPPTSMSARPFGDHSTLAVSSLAHNNSSSNVLHDEESHGHTPLSGVKTVLRYTGIPPSWLDKKPKLPSRNWLIFLSVTSSVLGLYIYDRRQCKLIRQSYVDKVKHLADVPSDPLDAPRKVTVLGAKWPADEDYDQALKHFRKYVKPILVAAAVDYEMVQGKRHGDIARYVAEEVRKRRRLDAGLDEDSEVLKALPTYKTPAQRRQKELAGGYVIVGRPTFKEFMAGLQKGYTSGLEKVDAEEALARELENDTHFDEPEDPRDFGDQETSTDSSKQSPIGLAQSSPVFSPYAQMKPSTPQSSPSSAPSISSASIETRAPIPPLPPLLLVPFTDLIGLKQIPLMIWGFFNQRHKVRSGAEAGYRLVMNRTRPIQVPDTSASEESASEKASSILNDLDFDKEAESYFKKSMDEFPDEVDDARKKYYDALPAKLATARELARGTREPTKAELENPPPTEVELRAERLKKEKRWRDDLEGWNIIKPSQGVAWDPRFKDALRVFVDPPEDDNVTQV</sequence>
<dbReference type="OrthoDB" id="5598305at2759"/>
<reference evidence="14 15" key="1">
    <citation type="journal article" date="2018" name="Evol. Lett.">
        <title>Horizontal gene cluster transfer increased hallucinogenic mushroom diversity.</title>
        <authorList>
            <person name="Reynolds H.T."/>
            <person name="Vijayakumar V."/>
            <person name="Gluck-Thaler E."/>
            <person name="Korotkin H.B."/>
            <person name="Matheny P.B."/>
            <person name="Slot J.C."/>
        </authorList>
    </citation>
    <scope>NUCLEOTIDE SEQUENCE [LARGE SCALE GENOMIC DNA]</scope>
    <source>
        <strain evidence="14 15">SRW20</strain>
    </source>
</reference>
<feature type="region of interest" description="Disordered" evidence="12">
    <location>
        <begin position="724"/>
        <end position="744"/>
    </location>
</feature>
<gene>
    <name evidence="14" type="ORF">CVT26_011219</name>
</gene>
<comment type="similarity">
    <text evidence="2">Belongs to the TIM54 family.</text>
</comment>
<evidence type="ECO:0000256" key="4">
    <source>
        <dbReference type="ARBA" id="ARBA00022448"/>
    </source>
</evidence>
<keyword evidence="8 13" id="KW-1133">Transmembrane helix</keyword>
<dbReference type="Proteomes" id="UP000284706">
    <property type="component" value="Unassembled WGS sequence"/>
</dbReference>
<dbReference type="InterPro" id="IPR021056">
    <property type="entry name" value="Mt_import_IM_translocase_Tim54"/>
</dbReference>
<dbReference type="EMBL" id="NHYE01005630">
    <property type="protein sequence ID" value="PPQ66461.1"/>
    <property type="molecule type" value="Genomic_DNA"/>
</dbReference>
<name>A0A409VJM0_9AGAR</name>
<dbReference type="GO" id="GO:0015031">
    <property type="term" value="P:protein transport"/>
    <property type="evidence" value="ECO:0007669"/>
    <property type="project" value="UniProtKB-KW"/>
</dbReference>
<feature type="transmembrane region" description="Helical" evidence="13">
    <location>
        <begin position="246"/>
        <end position="270"/>
    </location>
</feature>
<dbReference type="AlphaFoldDB" id="A0A409VJM0"/>
<evidence type="ECO:0000313" key="14">
    <source>
        <dbReference type="EMBL" id="PPQ66461.1"/>
    </source>
</evidence>
<keyword evidence="11 13" id="KW-0472">Membrane</keyword>
<evidence type="ECO:0000256" key="3">
    <source>
        <dbReference type="ARBA" id="ARBA00020796"/>
    </source>
</evidence>
<evidence type="ECO:0000313" key="15">
    <source>
        <dbReference type="Proteomes" id="UP000284706"/>
    </source>
</evidence>
<feature type="compositionally biased region" description="Low complexity" evidence="12">
    <location>
        <begin position="227"/>
        <end position="236"/>
    </location>
</feature>
<comment type="subcellular location">
    <subcellularLocation>
        <location evidence="1">Mitochondrion inner membrane</location>
        <topology evidence="1">Single-pass membrane protein</topology>
    </subcellularLocation>
</comment>
<feature type="compositionally biased region" description="Polar residues" evidence="12">
    <location>
        <begin position="217"/>
        <end position="226"/>
    </location>
</feature>
<protein>
    <recommendedName>
        <fullName evidence="3">Mitochondrial import inner membrane translocase subunit TIM54</fullName>
    </recommendedName>
</protein>
<evidence type="ECO:0000256" key="6">
    <source>
        <dbReference type="ARBA" id="ARBA00022792"/>
    </source>
</evidence>
<feature type="region of interest" description="Disordered" evidence="12">
    <location>
        <begin position="539"/>
        <end position="601"/>
    </location>
</feature>
<evidence type="ECO:0000256" key="9">
    <source>
        <dbReference type="ARBA" id="ARBA00023010"/>
    </source>
</evidence>
<evidence type="ECO:0000256" key="2">
    <source>
        <dbReference type="ARBA" id="ARBA00006355"/>
    </source>
</evidence>
<feature type="compositionally biased region" description="Low complexity" evidence="12">
    <location>
        <begin position="137"/>
        <end position="190"/>
    </location>
</feature>
<feature type="compositionally biased region" description="Basic and acidic residues" evidence="12">
    <location>
        <begin position="539"/>
        <end position="553"/>
    </location>
</feature>